<keyword evidence="4" id="KW-0689">Ribosomal protein</keyword>
<sequence length="409" mass="46220">MMAIRALTARLPRASQSVQRLAAASHLQNAVAHGARAFSTENNDDDEAVAEPVVVEENGVIASIPIAQATADDRLKFFAFMKETQEKLLPEGIGRHMENTFDLMGHRHLMLRDNTLKIISLMKDWENSKKDASAFVIDGERGTGKSFALQQIVQFARESNWVVLYVPNARSWCVEAPYVMKSPVDENKFDIDVYGVELLEKFLHCHGEQLSSIPLRGNYGDRYYPASFTAKPKSTSEYDASTLTLRDLVENGIKDEELACTAVVDLRAELAKVTEFPVLIAIDEYNMWFEKTVFGFEGKEVFPSDITVINALKDVDAEGHSADRKLVNGLFIAATTENYPSRFDFKKQVNYRALRTTMRTYTKEELESVVAYYNQVAFLHDKLSESELAYFRLMTKSLPLNVFDRASFS</sequence>
<comment type="similarity">
    <text evidence="2">Belongs to the mitochondrion-specific ribosomal protein mS29 family.</text>
</comment>
<evidence type="ECO:0000256" key="5">
    <source>
        <dbReference type="ARBA" id="ARBA00023128"/>
    </source>
</evidence>
<dbReference type="VEuPathDB" id="FungiDB:PYU1_G003683"/>
<dbReference type="EnsemblProtists" id="PYU1_T003693">
    <property type="protein sequence ID" value="PYU1_T003693"/>
    <property type="gene ID" value="PYU1_G003683"/>
</dbReference>
<dbReference type="Proteomes" id="UP000019132">
    <property type="component" value="Unassembled WGS sequence"/>
</dbReference>
<reference evidence="9" key="1">
    <citation type="journal article" date="2010" name="Genome Biol.">
        <title>Genome sequence of the necrotrophic plant pathogen Pythium ultimum reveals original pathogenicity mechanisms and effector repertoire.</title>
        <authorList>
            <person name="Levesque C.A."/>
            <person name="Brouwer H."/>
            <person name="Cano L."/>
            <person name="Hamilton J.P."/>
            <person name="Holt C."/>
            <person name="Huitema E."/>
            <person name="Raffaele S."/>
            <person name="Robideau G.P."/>
            <person name="Thines M."/>
            <person name="Win J."/>
            <person name="Zerillo M.M."/>
            <person name="Beakes G.W."/>
            <person name="Boore J.L."/>
            <person name="Busam D."/>
            <person name="Dumas B."/>
            <person name="Ferriera S."/>
            <person name="Fuerstenberg S.I."/>
            <person name="Gachon C.M."/>
            <person name="Gaulin E."/>
            <person name="Govers F."/>
            <person name="Grenville-Briggs L."/>
            <person name="Horner N."/>
            <person name="Hostetler J."/>
            <person name="Jiang R.H."/>
            <person name="Johnson J."/>
            <person name="Krajaejun T."/>
            <person name="Lin H."/>
            <person name="Meijer H.J."/>
            <person name="Moore B."/>
            <person name="Morris P."/>
            <person name="Phuntmart V."/>
            <person name="Puiu D."/>
            <person name="Shetty J."/>
            <person name="Stajich J.E."/>
            <person name="Tripathy S."/>
            <person name="Wawra S."/>
            <person name="van West P."/>
            <person name="Whitty B.R."/>
            <person name="Coutinho P.M."/>
            <person name="Henrissat B."/>
            <person name="Martin F."/>
            <person name="Thomas P.D."/>
            <person name="Tyler B.M."/>
            <person name="De Vries R.P."/>
            <person name="Kamoun S."/>
            <person name="Yandell M."/>
            <person name="Tisserat N."/>
            <person name="Buell C.R."/>
        </authorList>
    </citation>
    <scope>NUCLEOTIDE SEQUENCE</scope>
    <source>
        <strain evidence="9">DAOM:BR144</strain>
    </source>
</reference>
<evidence type="ECO:0000256" key="7">
    <source>
        <dbReference type="ARBA" id="ARBA00035140"/>
    </source>
</evidence>
<dbReference type="PANTHER" id="PTHR12810">
    <property type="entry name" value="MITOCHONDRIAL 28S RIBOSOMAL PROTEIN S29"/>
    <property type="match status" value="1"/>
</dbReference>
<evidence type="ECO:0000256" key="2">
    <source>
        <dbReference type="ARBA" id="ARBA00009863"/>
    </source>
</evidence>
<reference evidence="8" key="3">
    <citation type="submission" date="2015-02" db="UniProtKB">
        <authorList>
            <consortium name="EnsemblProtists"/>
        </authorList>
    </citation>
    <scope>IDENTIFICATION</scope>
    <source>
        <strain evidence="8">DAOM BR144</strain>
    </source>
</reference>
<comment type="subcellular location">
    <subcellularLocation>
        <location evidence="1">Mitochondrion</location>
    </subcellularLocation>
</comment>
<keyword evidence="5" id="KW-0496">Mitochondrion</keyword>
<dbReference type="HOGENOM" id="CLU_057034_0_0_1"/>
<accession>K3WFF2</accession>
<keyword evidence="6" id="KW-0687">Ribonucleoprotein</keyword>
<dbReference type="eggNOG" id="KOG3928">
    <property type="taxonomic scope" value="Eukaryota"/>
</dbReference>
<dbReference type="STRING" id="431595.K3WFF2"/>
<dbReference type="GO" id="GO:0003735">
    <property type="term" value="F:structural constituent of ribosome"/>
    <property type="evidence" value="ECO:0007669"/>
    <property type="project" value="TreeGrafter"/>
</dbReference>
<evidence type="ECO:0000256" key="4">
    <source>
        <dbReference type="ARBA" id="ARBA00022980"/>
    </source>
</evidence>
<dbReference type="InParanoid" id="K3WFF2"/>
<keyword evidence="3" id="KW-0809">Transit peptide</keyword>
<dbReference type="PANTHER" id="PTHR12810:SF0">
    <property type="entry name" value="SMALL RIBOSOMAL SUBUNIT PROTEIN MS29"/>
    <property type="match status" value="1"/>
</dbReference>
<reference evidence="9" key="2">
    <citation type="submission" date="2010-04" db="EMBL/GenBank/DDBJ databases">
        <authorList>
            <person name="Buell R."/>
            <person name="Hamilton J."/>
            <person name="Hostetler J."/>
        </authorList>
    </citation>
    <scope>NUCLEOTIDE SEQUENCE [LARGE SCALE GENOMIC DNA]</scope>
    <source>
        <strain evidence="9">DAOM:BR144</strain>
    </source>
</reference>
<dbReference type="InterPro" id="IPR027417">
    <property type="entry name" value="P-loop_NTPase"/>
</dbReference>
<dbReference type="AlphaFoldDB" id="K3WFF2"/>
<evidence type="ECO:0000313" key="8">
    <source>
        <dbReference type="EnsemblProtists" id="PYU1_T003693"/>
    </source>
</evidence>
<keyword evidence="9" id="KW-1185">Reference proteome</keyword>
<dbReference type="SUPFAM" id="SSF52540">
    <property type="entry name" value="P-loop containing nucleoside triphosphate hydrolases"/>
    <property type="match status" value="1"/>
</dbReference>
<dbReference type="GO" id="GO:0005763">
    <property type="term" value="C:mitochondrial small ribosomal subunit"/>
    <property type="evidence" value="ECO:0007669"/>
    <property type="project" value="TreeGrafter"/>
</dbReference>
<evidence type="ECO:0000256" key="6">
    <source>
        <dbReference type="ARBA" id="ARBA00023274"/>
    </source>
</evidence>
<proteinExistence type="inferred from homology"/>
<dbReference type="OMA" id="NEAPYVM"/>
<evidence type="ECO:0000256" key="3">
    <source>
        <dbReference type="ARBA" id="ARBA00022946"/>
    </source>
</evidence>
<dbReference type="InterPro" id="IPR019368">
    <property type="entry name" value="Ribosomal_mS29"/>
</dbReference>
<dbReference type="Pfam" id="PF10236">
    <property type="entry name" value="DAP3"/>
    <property type="match status" value="1"/>
</dbReference>
<evidence type="ECO:0000313" key="9">
    <source>
        <dbReference type="Proteomes" id="UP000019132"/>
    </source>
</evidence>
<dbReference type="EMBL" id="GL376638">
    <property type="status" value="NOT_ANNOTATED_CDS"/>
    <property type="molecule type" value="Genomic_DNA"/>
</dbReference>
<name>K3WFF2_GLOUD</name>
<protein>
    <recommendedName>
        <fullName evidence="7">Small ribosomal subunit protein mS29</fullName>
    </recommendedName>
</protein>
<evidence type="ECO:0000256" key="1">
    <source>
        <dbReference type="ARBA" id="ARBA00004173"/>
    </source>
</evidence>
<organism evidence="8 9">
    <name type="scientific">Globisporangium ultimum (strain ATCC 200006 / CBS 805.95 / DAOM BR144)</name>
    <name type="common">Pythium ultimum</name>
    <dbReference type="NCBI Taxonomy" id="431595"/>
    <lineage>
        <taxon>Eukaryota</taxon>
        <taxon>Sar</taxon>
        <taxon>Stramenopiles</taxon>
        <taxon>Oomycota</taxon>
        <taxon>Peronosporomycetes</taxon>
        <taxon>Pythiales</taxon>
        <taxon>Pythiaceae</taxon>
        <taxon>Globisporangium</taxon>
    </lineage>
</organism>